<gene>
    <name evidence="13" type="ORF">P170DRAFT_408305</name>
</gene>
<proteinExistence type="inferred from homology"/>
<keyword evidence="5 11" id="KW-0963">Cytoplasm</keyword>
<evidence type="ECO:0000256" key="9">
    <source>
        <dbReference type="ARBA" id="ARBA00022694"/>
    </source>
</evidence>
<evidence type="ECO:0000256" key="2">
    <source>
        <dbReference type="ARBA" id="ARBA00009056"/>
    </source>
</evidence>
<dbReference type="EMBL" id="MSFO01000004">
    <property type="protein sequence ID" value="PLB49229.1"/>
    <property type="molecule type" value="Genomic_DNA"/>
</dbReference>
<protein>
    <recommendedName>
        <fullName evidence="4 11">tRNA (uracil-O(2)-)-methyltransferase</fullName>
        <ecNumber evidence="3 11">2.1.1.211</ecNumber>
    </recommendedName>
</protein>
<dbReference type="STRING" id="1392250.A0A2I2G8L9"/>
<dbReference type="VEuPathDB" id="FungiDB:P170DRAFT_408305"/>
<dbReference type="GeneID" id="36554423"/>
<name>A0A2I2G8L9_9EURO</name>
<comment type="catalytic activity">
    <reaction evidence="10 11">
        <text>uridine(44) in tRNA(Ser) + S-adenosyl-L-methionine = 2'-O-methyluridine(44) in tRNA(Ser) + S-adenosyl-L-homocysteine + H(+)</text>
        <dbReference type="Rhea" id="RHEA:43100"/>
        <dbReference type="Rhea" id="RHEA-COMP:10339"/>
        <dbReference type="Rhea" id="RHEA-COMP:10340"/>
        <dbReference type="ChEBI" id="CHEBI:15378"/>
        <dbReference type="ChEBI" id="CHEBI:57856"/>
        <dbReference type="ChEBI" id="CHEBI:59789"/>
        <dbReference type="ChEBI" id="CHEBI:65315"/>
        <dbReference type="ChEBI" id="CHEBI:74478"/>
        <dbReference type="EC" id="2.1.1.211"/>
    </reaction>
</comment>
<sequence>MPVRNKILRDTSLLSGKPLAETLTPSKVLATPSEEWVTSPDLAEPRLPYIPEIMEDVTVYLLSNINVNSSHLFRADILHDSLGLLKTPWQKERDHAPGSGAQPEPEAAEETVDPLPARDVPGFELTRTVVRRFIPRNPQLDRELDQTCHLYDRMQGRDGEEDLPASRDVLVVYTPHATSKEDTPYYHPQIRALAILYQFEYKNTETTEAEETPPGSGTLSLHFLPFADEEISNRLERTFSALINTQIRLARGTRLSNTPGKSNGEGQSRGGGEGRGGGDKPNKDNIIPQHLVQNTYSRLKMKYGPSLCRDWVESTEPSKHVFEDLSITAFLIELWRSMYGVCPADERSQENGSSSNAGANPRPSFPGFVDIACGNGVLVYVLLMEGYEGWGFDARRRKTWSIFPPMVQSQLREGLYIPKPFSESIRGGSSADCEPADADLDLDLNIGLKSHTGIYRPNTFIISNHADELTVWTPLMGALSSPASPLPFLAIPCCSHALSGSKHRYPPPKPNPQTQTQTQQDDPNPNAEEGEDPNTDAHGSLASLRKAKLSSQPGATGFYKSTYGALTAKTMSMAQEIGYGVESTMLRIPSTRNMGVIGGREAVTREWRVRRERLRLGSKANADSKADSNGAETVAKVMDVVNRECLRDGGVRAAADIWVERARGIVAGPGRGKEVGFSEGH</sequence>
<evidence type="ECO:0000256" key="3">
    <source>
        <dbReference type="ARBA" id="ARBA00012795"/>
    </source>
</evidence>
<evidence type="ECO:0000256" key="8">
    <source>
        <dbReference type="ARBA" id="ARBA00022691"/>
    </source>
</evidence>
<dbReference type="GO" id="GO:0030488">
    <property type="term" value="P:tRNA methylation"/>
    <property type="evidence" value="ECO:0007669"/>
    <property type="project" value="UniProtKB-UniRule"/>
</dbReference>
<evidence type="ECO:0000256" key="12">
    <source>
        <dbReference type="SAM" id="MobiDB-lite"/>
    </source>
</evidence>
<comment type="subcellular location">
    <subcellularLocation>
        <location evidence="1 11">Cytoplasm</location>
    </subcellularLocation>
</comment>
<evidence type="ECO:0000313" key="13">
    <source>
        <dbReference type="EMBL" id="PLB49229.1"/>
    </source>
</evidence>
<comment type="caution">
    <text evidence="13">The sequence shown here is derived from an EMBL/GenBank/DDBJ whole genome shotgun (WGS) entry which is preliminary data.</text>
</comment>
<evidence type="ECO:0000256" key="11">
    <source>
        <dbReference type="RuleBase" id="RU368004"/>
    </source>
</evidence>
<comment type="similarity">
    <text evidence="2 11">Belongs to the TRM44 family.</text>
</comment>
<keyword evidence="7 11" id="KW-0808">Transferase</keyword>
<feature type="region of interest" description="Disordered" evidence="12">
    <location>
        <begin position="91"/>
        <end position="119"/>
    </location>
</feature>
<dbReference type="PANTHER" id="PTHR21210">
    <property type="entry name" value="TRNA (URACIL-O(2)-)-METHYLTRANSFERASE-RELATED"/>
    <property type="match status" value="1"/>
</dbReference>
<keyword evidence="6 11" id="KW-0489">Methyltransferase</keyword>
<dbReference type="GO" id="GO:0141101">
    <property type="term" value="F:tRNA(Ser) (uridine(44)-2'-O-)-methyltransferase activity"/>
    <property type="evidence" value="ECO:0007669"/>
    <property type="project" value="UniProtKB-EC"/>
</dbReference>
<dbReference type="RefSeq" id="XP_024704531.1">
    <property type="nucleotide sequence ID" value="XM_024846724.1"/>
</dbReference>
<evidence type="ECO:0000256" key="5">
    <source>
        <dbReference type="ARBA" id="ARBA00022490"/>
    </source>
</evidence>
<dbReference type="OrthoDB" id="10047021at2759"/>
<dbReference type="Proteomes" id="UP000234275">
    <property type="component" value="Unassembled WGS sequence"/>
</dbReference>
<evidence type="ECO:0000256" key="10">
    <source>
        <dbReference type="ARBA" id="ARBA00047957"/>
    </source>
</evidence>
<evidence type="ECO:0000256" key="1">
    <source>
        <dbReference type="ARBA" id="ARBA00004496"/>
    </source>
</evidence>
<dbReference type="GO" id="GO:0005737">
    <property type="term" value="C:cytoplasm"/>
    <property type="evidence" value="ECO:0007669"/>
    <property type="project" value="UniProtKB-SubCell"/>
</dbReference>
<keyword evidence="14" id="KW-1185">Reference proteome</keyword>
<evidence type="ECO:0000256" key="7">
    <source>
        <dbReference type="ARBA" id="ARBA00022679"/>
    </source>
</evidence>
<dbReference type="InterPro" id="IPR011671">
    <property type="entry name" value="tRNA_uracil_MeTrfase"/>
</dbReference>
<dbReference type="AlphaFoldDB" id="A0A2I2G8L9"/>
<keyword evidence="8 11" id="KW-0949">S-adenosyl-L-methionine</keyword>
<feature type="compositionally biased region" description="Low complexity" evidence="12">
    <location>
        <begin position="512"/>
        <end position="526"/>
    </location>
</feature>
<dbReference type="PANTHER" id="PTHR21210:SF0">
    <property type="entry name" value="TRNA (URACIL-O(2)-)-METHYLTRANSFERASE-RELATED"/>
    <property type="match status" value="1"/>
</dbReference>
<reference evidence="13 14" key="1">
    <citation type="submission" date="2016-12" db="EMBL/GenBank/DDBJ databases">
        <title>The genomes of Aspergillus section Nigri reveals drivers in fungal speciation.</title>
        <authorList>
            <consortium name="DOE Joint Genome Institute"/>
            <person name="Vesth T.C."/>
            <person name="Nybo J."/>
            <person name="Theobald S."/>
            <person name="Brandl J."/>
            <person name="Frisvad J.C."/>
            <person name="Nielsen K.F."/>
            <person name="Lyhne E.K."/>
            <person name="Kogle M.E."/>
            <person name="Kuo A."/>
            <person name="Riley R."/>
            <person name="Clum A."/>
            <person name="Nolan M."/>
            <person name="Lipzen A."/>
            <person name="Salamov A."/>
            <person name="Henrissat B."/>
            <person name="Wiebenga A."/>
            <person name="De Vries R.P."/>
            <person name="Grigoriev I.V."/>
            <person name="Mortensen U.H."/>
            <person name="Andersen M.R."/>
            <person name="Baker S.E."/>
        </authorList>
    </citation>
    <scope>NUCLEOTIDE SEQUENCE [LARGE SCALE GENOMIC DNA]</scope>
    <source>
        <strain evidence="13 14">IBT 23096</strain>
    </source>
</reference>
<feature type="region of interest" description="Disordered" evidence="12">
    <location>
        <begin position="253"/>
        <end position="289"/>
    </location>
</feature>
<evidence type="ECO:0000256" key="6">
    <source>
        <dbReference type="ARBA" id="ARBA00022603"/>
    </source>
</evidence>
<comment type="function">
    <text evidence="11">Adenosyl-L-methionine (AdoMet)-dependent tRNA (uracil-O(2)-)-methyltransferase.</text>
</comment>
<evidence type="ECO:0000313" key="14">
    <source>
        <dbReference type="Proteomes" id="UP000234275"/>
    </source>
</evidence>
<organism evidence="13 14">
    <name type="scientific">Aspergillus steynii IBT 23096</name>
    <dbReference type="NCBI Taxonomy" id="1392250"/>
    <lineage>
        <taxon>Eukaryota</taxon>
        <taxon>Fungi</taxon>
        <taxon>Dikarya</taxon>
        <taxon>Ascomycota</taxon>
        <taxon>Pezizomycotina</taxon>
        <taxon>Eurotiomycetes</taxon>
        <taxon>Eurotiomycetidae</taxon>
        <taxon>Eurotiales</taxon>
        <taxon>Aspergillaceae</taxon>
        <taxon>Aspergillus</taxon>
        <taxon>Aspergillus subgen. Circumdati</taxon>
    </lineage>
</organism>
<feature type="region of interest" description="Disordered" evidence="12">
    <location>
        <begin position="500"/>
        <end position="539"/>
    </location>
</feature>
<evidence type="ECO:0000256" key="4">
    <source>
        <dbReference type="ARBA" id="ARBA00017788"/>
    </source>
</evidence>
<dbReference type="EC" id="2.1.1.211" evidence="3 11"/>
<accession>A0A2I2G8L9</accession>
<dbReference type="Pfam" id="PF07757">
    <property type="entry name" value="AdoMet_MTase"/>
    <property type="match status" value="2"/>
</dbReference>
<keyword evidence="9 11" id="KW-0819">tRNA processing</keyword>